<dbReference type="PANTHER" id="PTHR45784">
    <property type="entry name" value="C-TYPE LECTIN DOMAIN FAMILY 20 MEMBER A-RELATED"/>
    <property type="match status" value="1"/>
</dbReference>
<dbReference type="SUPFAM" id="SSF56436">
    <property type="entry name" value="C-type lectin-like"/>
    <property type="match status" value="1"/>
</dbReference>
<feature type="domain" description="C-type lectin" evidence="1">
    <location>
        <begin position="24"/>
        <end position="86"/>
    </location>
</feature>
<dbReference type="PROSITE" id="PS50041">
    <property type="entry name" value="C_TYPE_LECTIN_2"/>
    <property type="match status" value="1"/>
</dbReference>
<accession>A0A3B3DYK4</accession>
<reference evidence="2" key="1">
    <citation type="submission" date="2025-08" db="UniProtKB">
        <authorList>
            <consortium name="Ensembl"/>
        </authorList>
    </citation>
    <scope>IDENTIFICATION</scope>
</reference>
<dbReference type="Pfam" id="PF00059">
    <property type="entry name" value="Lectin_C"/>
    <property type="match status" value="1"/>
</dbReference>
<dbReference type="Gene3D" id="3.10.100.10">
    <property type="entry name" value="Mannose-Binding Protein A, subunit A"/>
    <property type="match status" value="1"/>
</dbReference>
<dbReference type="Ensembl" id="ENSOMET00000029928.1">
    <property type="protein sequence ID" value="ENSOMEP00000035208.1"/>
    <property type="gene ID" value="ENSOMEG00000022318.1"/>
</dbReference>
<keyword evidence="3" id="KW-1185">Reference proteome</keyword>
<dbReference type="InterPro" id="IPR016186">
    <property type="entry name" value="C-type_lectin-like/link_sf"/>
</dbReference>
<dbReference type="InterPro" id="IPR001304">
    <property type="entry name" value="C-type_lectin-like"/>
</dbReference>
<protein>
    <recommendedName>
        <fullName evidence="1">C-type lectin domain-containing protein</fullName>
    </recommendedName>
</protein>
<name>A0A3B3DYK4_ORYME</name>
<organism evidence="2 3">
    <name type="scientific">Oryzias melastigma</name>
    <name type="common">Marine medaka</name>
    <dbReference type="NCBI Taxonomy" id="30732"/>
    <lineage>
        <taxon>Eukaryota</taxon>
        <taxon>Metazoa</taxon>
        <taxon>Chordata</taxon>
        <taxon>Craniata</taxon>
        <taxon>Vertebrata</taxon>
        <taxon>Euteleostomi</taxon>
        <taxon>Actinopterygii</taxon>
        <taxon>Neopterygii</taxon>
        <taxon>Teleostei</taxon>
        <taxon>Neoteleostei</taxon>
        <taxon>Acanthomorphata</taxon>
        <taxon>Ovalentaria</taxon>
        <taxon>Atherinomorphae</taxon>
        <taxon>Beloniformes</taxon>
        <taxon>Adrianichthyidae</taxon>
        <taxon>Oryziinae</taxon>
        <taxon>Oryzias</taxon>
    </lineage>
</organism>
<dbReference type="PaxDb" id="30732-ENSOMEP00000035208"/>
<dbReference type="AlphaFoldDB" id="A0A3B3DYK4"/>
<dbReference type="InterPro" id="IPR016187">
    <property type="entry name" value="CTDL_fold"/>
</dbReference>
<dbReference type="GeneTree" id="ENSGT01030000234907"/>
<dbReference type="Proteomes" id="UP000261560">
    <property type="component" value="Unplaced"/>
</dbReference>
<dbReference type="PANTHER" id="PTHR45784:SF5">
    <property type="entry name" value="C-TYPE LECTIN DOMAIN FAMILY 20 MEMBER A-RELATED"/>
    <property type="match status" value="1"/>
</dbReference>
<evidence type="ECO:0000313" key="2">
    <source>
        <dbReference type="Ensembl" id="ENSOMEP00000035208.1"/>
    </source>
</evidence>
<proteinExistence type="predicted"/>
<reference evidence="2" key="2">
    <citation type="submission" date="2025-09" db="UniProtKB">
        <authorList>
            <consortium name="Ensembl"/>
        </authorList>
    </citation>
    <scope>IDENTIFICATION</scope>
</reference>
<sequence length="139" mass="16051">VTRCTLAIVDFGPPCLELTCFVHYYYVNKALNWSEAQQYCREKYTDLDLAMIENREENMEALNAKPSSSIVWIGLYREPWTWSDGNGRTGRFSILSLHVFLLVLDHRQVLVVCPAVLLSRTPRHCLIDENVVFIVLICN</sequence>
<evidence type="ECO:0000313" key="3">
    <source>
        <dbReference type="Proteomes" id="UP000261560"/>
    </source>
</evidence>
<evidence type="ECO:0000259" key="1">
    <source>
        <dbReference type="PROSITE" id="PS50041"/>
    </source>
</evidence>